<evidence type="ECO:0000256" key="1">
    <source>
        <dbReference type="ARBA" id="ARBA00004123"/>
    </source>
</evidence>
<reference evidence="7 8" key="1">
    <citation type="submission" date="2024-02" db="EMBL/GenBank/DDBJ databases">
        <title>De novo assembly and annotation of 12 fungi associated with fruit tree decline syndrome in Ontario, Canada.</title>
        <authorList>
            <person name="Sulman M."/>
            <person name="Ellouze W."/>
            <person name="Ilyukhin E."/>
        </authorList>
    </citation>
    <scope>NUCLEOTIDE SEQUENCE [LARGE SCALE GENOMIC DNA]</scope>
    <source>
        <strain evidence="7 8">M97-236</strain>
    </source>
</reference>
<protein>
    <recommendedName>
        <fullName evidence="6">Xylanolytic transcriptional activator regulatory domain-containing protein</fullName>
    </recommendedName>
</protein>
<evidence type="ECO:0000313" key="8">
    <source>
        <dbReference type="Proteomes" id="UP001521222"/>
    </source>
</evidence>
<feature type="domain" description="Xylanolytic transcriptional activator regulatory" evidence="6">
    <location>
        <begin position="49"/>
        <end position="137"/>
    </location>
</feature>
<keyword evidence="4" id="KW-0804">Transcription</keyword>
<evidence type="ECO:0000256" key="5">
    <source>
        <dbReference type="ARBA" id="ARBA00023242"/>
    </source>
</evidence>
<keyword evidence="3" id="KW-0805">Transcription regulation</keyword>
<name>A0ABR3QS24_9PLEO</name>
<comment type="caution">
    <text evidence="7">The sequence shown here is derived from an EMBL/GenBank/DDBJ whole genome shotgun (WGS) entry which is preliminary data.</text>
</comment>
<accession>A0ABR3QS24</accession>
<dbReference type="PANTHER" id="PTHR47338">
    <property type="entry name" value="ZN(II)2CYS6 TRANSCRIPTION FACTOR (EUROFUNG)-RELATED"/>
    <property type="match status" value="1"/>
</dbReference>
<dbReference type="SUPFAM" id="SSF48208">
    <property type="entry name" value="Six-hairpin glycosidases"/>
    <property type="match status" value="1"/>
</dbReference>
<comment type="subcellular location">
    <subcellularLocation>
        <location evidence="1">Nucleus</location>
    </subcellularLocation>
</comment>
<dbReference type="EMBL" id="JAKIXB020000034">
    <property type="protein sequence ID" value="KAL1594798.1"/>
    <property type="molecule type" value="Genomic_DNA"/>
</dbReference>
<dbReference type="Proteomes" id="UP001521222">
    <property type="component" value="Unassembled WGS sequence"/>
</dbReference>
<keyword evidence="5" id="KW-0539">Nucleus</keyword>
<dbReference type="SMART" id="SM00906">
    <property type="entry name" value="Fungal_trans"/>
    <property type="match status" value="1"/>
</dbReference>
<dbReference type="CDD" id="cd12148">
    <property type="entry name" value="fungal_TF_MHR"/>
    <property type="match status" value="1"/>
</dbReference>
<dbReference type="Pfam" id="PF04082">
    <property type="entry name" value="Fungal_trans"/>
    <property type="match status" value="1"/>
</dbReference>
<evidence type="ECO:0000256" key="2">
    <source>
        <dbReference type="ARBA" id="ARBA00022723"/>
    </source>
</evidence>
<dbReference type="InterPro" id="IPR007219">
    <property type="entry name" value="XnlR_reg_dom"/>
</dbReference>
<keyword evidence="2" id="KW-0479">Metal-binding</keyword>
<evidence type="ECO:0000256" key="3">
    <source>
        <dbReference type="ARBA" id="ARBA00023015"/>
    </source>
</evidence>
<evidence type="ECO:0000256" key="4">
    <source>
        <dbReference type="ARBA" id="ARBA00023163"/>
    </source>
</evidence>
<dbReference type="Gene3D" id="1.50.10.10">
    <property type="match status" value="1"/>
</dbReference>
<proteinExistence type="predicted"/>
<evidence type="ECO:0000259" key="6">
    <source>
        <dbReference type="SMART" id="SM00906"/>
    </source>
</evidence>
<dbReference type="InterPro" id="IPR012341">
    <property type="entry name" value="6hp_glycosidase-like_sf"/>
</dbReference>
<evidence type="ECO:0000313" key="7">
    <source>
        <dbReference type="EMBL" id="KAL1594798.1"/>
    </source>
</evidence>
<keyword evidence="8" id="KW-1185">Reference proteome</keyword>
<organism evidence="7 8">
    <name type="scientific">Nothophoma quercina</name>
    <dbReference type="NCBI Taxonomy" id="749835"/>
    <lineage>
        <taxon>Eukaryota</taxon>
        <taxon>Fungi</taxon>
        <taxon>Dikarya</taxon>
        <taxon>Ascomycota</taxon>
        <taxon>Pezizomycotina</taxon>
        <taxon>Dothideomycetes</taxon>
        <taxon>Pleosporomycetidae</taxon>
        <taxon>Pleosporales</taxon>
        <taxon>Pleosporineae</taxon>
        <taxon>Didymellaceae</taxon>
        <taxon>Nothophoma</taxon>
    </lineage>
</organism>
<dbReference type="PANTHER" id="PTHR47338:SF23">
    <property type="entry name" value="ZN(II)2CYS6 TRANSCRIPTION FACTOR (EUROFUNG)"/>
    <property type="match status" value="1"/>
</dbReference>
<sequence>MDHDQIQRQSSISRIIVETHAIRSVSVESLQALIFIVFDYLNNGQNHRAWPLIGSLTRTVGYLQLTSEPSAKSQSGSLMKPVRLVQASTDWTELEERRRLFWIIFMLDRFCSVTTGWETSLTSDDVHRRLPADGGYFTREEPVVTPYFGIWNKAAARIGRSLANVPAPYSEEDPTAEQPQGASPNSASGYIDASKLGAFAYCVEATESLSQVTTFFLQQKINAQDKEHAGTKLLKLLSALVNSTSINARYALLMPLLGSCKIDREKIVSQFSIVRRSLIDNETTPLQVGNGNFAFNVDNTGLQATQWLVGNPNRINLGRIGLRYKGATLNESKITNPLQELDLWSGVITSNFDVNGKAVKVVTQGDFESDAIAVSIESDLVKSGDLQVELDFPYPPIHSTQYKYEVFVGVYDFPLNHTTKLETSYFLNLRWPKETPLKLSRNESPNSAAITAHRYTLNSKSNSSSVTFTAHFSPDSRIPSFPAKIQDRSAREWNAYWKDGGFIDLTASSNPNATELQRRIIKSQYHVRVNSAGSGQPPQESGLMNNGWYGKFHMEMVIWHLAHWSIWGKQQYFDNIFPALYETLLPSSIARAKSMGWEGARWPKMTELETGVSSPGDINAVLMWQQPHPFYLANLAYQAKPTRETLQRWDKVLTATADYMASYPGLNSSTGKYDLGPPAYGVTENTPPNSTRNLAYEIAYWRYGLDAAIDWKRKLDQTVPEKWIQVATNLAPPPIVDGLYAVYDGLNSSWWNDTKLTGDPRSLIMLQGILPDTPAVDSEVALRTADKVWDIWGDARIRGWGRPVLAINSARIGNPERAIYHLTAYDYWKFDDAGFAIRGGDGGTPPPFIPGNAGFLLAIAYCAAGWQGSQIDAPGFSKDESWVVKHEGLLKSL</sequence>
<gene>
    <name evidence="7" type="ORF">SLS59_008611</name>
</gene>
<dbReference type="InterPro" id="IPR050815">
    <property type="entry name" value="TF_fung"/>
</dbReference>
<dbReference type="InterPro" id="IPR008928">
    <property type="entry name" value="6-hairpin_glycosidase_sf"/>
</dbReference>